<dbReference type="Gene3D" id="3.40.50.150">
    <property type="entry name" value="Vaccinia Virus protein VP39"/>
    <property type="match status" value="1"/>
</dbReference>
<gene>
    <name evidence="1" type="ORF">SAMN05421819_4169</name>
</gene>
<dbReference type="EMBL" id="FNVA01000008">
    <property type="protein sequence ID" value="SEG66891.1"/>
    <property type="molecule type" value="Genomic_DNA"/>
</dbReference>
<sequence length="317" mass="34947">MSVVATPPSTGPTPAIADTAWSAGRLGARQGERRILFGRMYEDAEVERAVFAGKGRVFCIASAGDTALALAEEHEVVACDINPVQLEYARERGQGAPRRVGDADRAMAAMRRLMPQIGWSRGLLEEFLSMRDVEAQSEFWHRNLDTWRFRKGMELLMSRAVLRRVYSEPLLAALEPEFGKVLCQRMERTFSRHPNAENPYARALLLGEAEEQAIDMARGGSVTWRDGDAASVLEALAEGSVEGFTLSNILDGASAGYRERLMRAVARASAAGAMLVLRTFGRSTGFPFCEDWSERDRSILWGEVTVATADHYLSVLG</sequence>
<dbReference type="SUPFAM" id="SSF53335">
    <property type="entry name" value="S-adenosyl-L-methionine-dependent methyltransferases"/>
    <property type="match status" value="1"/>
</dbReference>
<organism evidence="1 2">
    <name type="scientific">Bryocella elongata</name>
    <dbReference type="NCBI Taxonomy" id="863522"/>
    <lineage>
        <taxon>Bacteria</taxon>
        <taxon>Pseudomonadati</taxon>
        <taxon>Acidobacteriota</taxon>
        <taxon>Terriglobia</taxon>
        <taxon>Terriglobales</taxon>
        <taxon>Acidobacteriaceae</taxon>
        <taxon>Bryocella</taxon>
    </lineage>
</organism>
<evidence type="ECO:0000313" key="1">
    <source>
        <dbReference type="EMBL" id="SEG66891.1"/>
    </source>
</evidence>
<keyword evidence="2" id="KW-1185">Reference proteome</keyword>
<reference evidence="1 2" key="1">
    <citation type="submission" date="2016-10" db="EMBL/GenBank/DDBJ databases">
        <authorList>
            <person name="de Groot N.N."/>
        </authorList>
    </citation>
    <scope>NUCLEOTIDE SEQUENCE [LARGE SCALE GENOMIC DNA]</scope>
    <source>
        <strain evidence="1 2">DSM 22489</strain>
    </source>
</reference>
<dbReference type="AlphaFoldDB" id="A0A1H6C1Q8"/>
<protein>
    <recommendedName>
        <fullName evidence="3">S-adenosylmethionine-diacylglycerol 3-amino-3-carboxypropyl transferase</fullName>
    </recommendedName>
</protein>
<dbReference type="InterPro" id="IPR029063">
    <property type="entry name" value="SAM-dependent_MTases_sf"/>
</dbReference>
<evidence type="ECO:0000313" key="2">
    <source>
        <dbReference type="Proteomes" id="UP000236728"/>
    </source>
</evidence>
<name>A0A1H6C1Q8_9BACT</name>
<proteinExistence type="predicted"/>
<evidence type="ECO:0008006" key="3">
    <source>
        <dbReference type="Google" id="ProtNLM"/>
    </source>
</evidence>
<dbReference type="Proteomes" id="UP000236728">
    <property type="component" value="Unassembled WGS sequence"/>
</dbReference>
<accession>A0A1H6C1Q8</accession>